<feature type="compositionally biased region" description="Basic residues" evidence="1">
    <location>
        <begin position="131"/>
        <end position="140"/>
    </location>
</feature>
<protein>
    <recommendedName>
        <fullName evidence="4">DTHCT domain-containing protein</fullName>
    </recommendedName>
</protein>
<dbReference type="AlphaFoldDB" id="A0A8K0KAG9"/>
<evidence type="ECO:0000313" key="2">
    <source>
        <dbReference type="EMBL" id="KAG8228868.1"/>
    </source>
</evidence>
<proteinExistence type="predicted"/>
<accession>A0A8K0KAG9</accession>
<evidence type="ECO:0000256" key="1">
    <source>
        <dbReference type="SAM" id="MobiDB-lite"/>
    </source>
</evidence>
<evidence type="ECO:0008006" key="4">
    <source>
        <dbReference type="Google" id="ProtNLM"/>
    </source>
</evidence>
<evidence type="ECO:0000313" key="3">
    <source>
        <dbReference type="Proteomes" id="UP000792457"/>
    </source>
</evidence>
<reference evidence="2" key="2">
    <citation type="submission" date="2017-10" db="EMBL/GenBank/DDBJ databases">
        <title>Ladona fulva Genome sequencing and assembly.</title>
        <authorList>
            <person name="Murali S."/>
            <person name="Richards S."/>
            <person name="Bandaranaike D."/>
            <person name="Bellair M."/>
            <person name="Blankenburg K."/>
            <person name="Chao H."/>
            <person name="Dinh H."/>
            <person name="Doddapaneni H."/>
            <person name="Dugan-Rocha S."/>
            <person name="Elkadiri S."/>
            <person name="Gnanaolivu R."/>
            <person name="Hernandez B."/>
            <person name="Skinner E."/>
            <person name="Javaid M."/>
            <person name="Lee S."/>
            <person name="Li M."/>
            <person name="Ming W."/>
            <person name="Munidasa M."/>
            <person name="Muniz J."/>
            <person name="Nguyen L."/>
            <person name="Hughes D."/>
            <person name="Osuji N."/>
            <person name="Pu L.-L."/>
            <person name="Puazo M."/>
            <person name="Qu C."/>
            <person name="Quiroz J."/>
            <person name="Raj R."/>
            <person name="Weissenberger G."/>
            <person name="Xin Y."/>
            <person name="Zou X."/>
            <person name="Han Y."/>
            <person name="Worley K."/>
            <person name="Muzny D."/>
            <person name="Gibbs R."/>
        </authorList>
    </citation>
    <scope>NUCLEOTIDE SEQUENCE</scope>
    <source>
        <strain evidence="2">Sampled in the wild</strain>
    </source>
</reference>
<organism evidence="2 3">
    <name type="scientific">Ladona fulva</name>
    <name type="common">Scarce chaser dragonfly</name>
    <name type="synonym">Libellula fulva</name>
    <dbReference type="NCBI Taxonomy" id="123851"/>
    <lineage>
        <taxon>Eukaryota</taxon>
        <taxon>Metazoa</taxon>
        <taxon>Ecdysozoa</taxon>
        <taxon>Arthropoda</taxon>
        <taxon>Hexapoda</taxon>
        <taxon>Insecta</taxon>
        <taxon>Pterygota</taxon>
        <taxon>Palaeoptera</taxon>
        <taxon>Odonata</taxon>
        <taxon>Epiprocta</taxon>
        <taxon>Anisoptera</taxon>
        <taxon>Libelluloidea</taxon>
        <taxon>Libellulidae</taxon>
        <taxon>Ladona</taxon>
    </lineage>
</organism>
<dbReference type="EMBL" id="KZ308393">
    <property type="protein sequence ID" value="KAG8228868.1"/>
    <property type="molecule type" value="Genomic_DNA"/>
</dbReference>
<gene>
    <name evidence="2" type="ORF">J437_LFUL007605</name>
</gene>
<name>A0A8K0KAG9_LADFU</name>
<dbReference type="Proteomes" id="UP000792457">
    <property type="component" value="Unassembled WGS sequence"/>
</dbReference>
<reference evidence="2" key="1">
    <citation type="submission" date="2013-04" db="EMBL/GenBank/DDBJ databases">
        <authorList>
            <person name="Qu J."/>
            <person name="Murali S.C."/>
            <person name="Bandaranaike D."/>
            <person name="Bellair M."/>
            <person name="Blankenburg K."/>
            <person name="Chao H."/>
            <person name="Dinh H."/>
            <person name="Doddapaneni H."/>
            <person name="Downs B."/>
            <person name="Dugan-Rocha S."/>
            <person name="Elkadiri S."/>
            <person name="Gnanaolivu R.D."/>
            <person name="Hernandez B."/>
            <person name="Javaid M."/>
            <person name="Jayaseelan J.C."/>
            <person name="Lee S."/>
            <person name="Li M."/>
            <person name="Ming W."/>
            <person name="Munidasa M."/>
            <person name="Muniz J."/>
            <person name="Nguyen L."/>
            <person name="Ongeri F."/>
            <person name="Osuji N."/>
            <person name="Pu L.-L."/>
            <person name="Puazo M."/>
            <person name="Qu C."/>
            <person name="Quiroz J."/>
            <person name="Raj R."/>
            <person name="Weissenberger G."/>
            <person name="Xin Y."/>
            <person name="Zou X."/>
            <person name="Han Y."/>
            <person name="Richards S."/>
            <person name="Worley K."/>
            <person name="Muzny D."/>
            <person name="Gibbs R."/>
        </authorList>
    </citation>
    <scope>NUCLEOTIDE SEQUENCE</scope>
    <source>
        <strain evidence="2">Sampled in the wild</strain>
    </source>
</reference>
<feature type="compositionally biased region" description="Polar residues" evidence="1">
    <location>
        <begin position="94"/>
        <end position="104"/>
    </location>
</feature>
<keyword evidence="3" id="KW-1185">Reference proteome</keyword>
<feature type="region of interest" description="Disordered" evidence="1">
    <location>
        <begin position="1"/>
        <end position="198"/>
    </location>
</feature>
<sequence length="198" mass="21003">MDGSDEDMFSSDSETWGGINSVAVEVSDSDSEFEISKKKPTKPKAPAVKETSESLFDSLVGSSPEKAEVAPSVTSAPTEPVSMDTEPPPVKPVSNGNAKRTISESSDEYSPVKAPPKKKAGPKAVGDGKPKPKRGRKPAAKKQTVSDSDDDIFEIKPSKSNTAKMEDEGSDLDFIPPVSTGRARKPVKYALSSDDDSD</sequence>
<comment type="caution">
    <text evidence="2">The sequence shown here is derived from an EMBL/GenBank/DDBJ whole genome shotgun (WGS) entry which is preliminary data.</text>
</comment>